<gene>
    <name evidence="3 5" type="primary">fdhD</name>
    <name evidence="5" type="ORF">RF679_03340</name>
</gene>
<feature type="region of interest" description="Disordered" evidence="4">
    <location>
        <begin position="1"/>
        <end position="22"/>
    </location>
</feature>
<dbReference type="Gene3D" id="3.10.20.10">
    <property type="match status" value="1"/>
</dbReference>
<keyword evidence="6" id="KW-1185">Reference proteome</keyword>
<name>A0ABY9RM33_9BURK</name>
<comment type="caution">
    <text evidence="3">Lacks conserved residue(s) required for the propagation of feature annotation.</text>
</comment>
<dbReference type="NCBIfam" id="TIGR00129">
    <property type="entry name" value="fdhD_narQ"/>
    <property type="match status" value="1"/>
</dbReference>
<comment type="similarity">
    <text evidence="3">Belongs to the FdhD family.</text>
</comment>
<proteinExistence type="inferred from homology"/>
<dbReference type="PIRSF" id="PIRSF015626">
    <property type="entry name" value="FdhD"/>
    <property type="match status" value="1"/>
</dbReference>
<comment type="subcellular location">
    <subcellularLocation>
        <location evidence="3">Cytoplasm</location>
    </subcellularLocation>
</comment>
<organism evidence="5 6">
    <name type="scientific">Undibacterium cyanobacteriorum</name>
    <dbReference type="NCBI Taxonomy" id="3073561"/>
    <lineage>
        <taxon>Bacteria</taxon>
        <taxon>Pseudomonadati</taxon>
        <taxon>Pseudomonadota</taxon>
        <taxon>Betaproteobacteria</taxon>
        <taxon>Burkholderiales</taxon>
        <taxon>Oxalobacteraceae</taxon>
        <taxon>Undibacterium</taxon>
    </lineage>
</organism>
<keyword evidence="1 3" id="KW-0963">Cytoplasm</keyword>
<dbReference type="Proteomes" id="UP001181355">
    <property type="component" value="Chromosome"/>
</dbReference>
<comment type="function">
    <text evidence="3">Required for formate dehydrogenase (FDH) activity. Acts as a sulfur carrier protein that transfers sulfur from IscS to the molybdenum cofactor prior to its insertion into FDH.</text>
</comment>
<dbReference type="InterPro" id="IPR016193">
    <property type="entry name" value="Cytidine_deaminase-like"/>
</dbReference>
<accession>A0ABY9RM33</accession>
<dbReference type="SUPFAM" id="SSF53927">
    <property type="entry name" value="Cytidine deaminase-like"/>
    <property type="match status" value="1"/>
</dbReference>
<dbReference type="Pfam" id="PF02634">
    <property type="entry name" value="FdhD-NarQ"/>
    <property type="match status" value="1"/>
</dbReference>
<dbReference type="RefSeq" id="WP_309482805.1">
    <property type="nucleotide sequence ID" value="NZ_CP133720.1"/>
</dbReference>
<reference evidence="5" key="1">
    <citation type="submission" date="2023-09" db="EMBL/GenBank/DDBJ databases">
        <title>Undibacterium sp. 20NA77.5 isolated from freshwater.</title>
        <authorList>
            <person name="Le V."/>
            <person name="Ko S.-R."/>
            <person name="Ahn C.-Y."/>
            <person name="Oh H.-M."/>
        </authorList>
    </citation>
    <scope>NUCLEOTIDE SEQUENCE</scope>
    <source>
        <strain evidence="5">20NA77.5</strain>
    </source>
</reference>
<evidence type="ECO:0000256" key="3">
    <source>
        <dbReference type="HAMAP-Rule" id="MF_00187"/>
    </source>
</evidence>
<dbReference type="HAMAP" id="MF_00187">
    <property type="entry name" value="FdhD"/>
    <property type="match status" value="1"/>
</dbReference>
<sequence>MKRIDERSLESIESLGNEQGQAPAHAQFPAIQLSQGVRTDSHDHIAIEAPVAIVINGISYAVMMASPEALEDFAYGFALSEGIVDHAAQIYDCDVVPHAQGYNVELRIANECFFQIKERQRQLSGRTGCGLCGISSIEELLRDLAPLDTPSSTSDIQVSLSAITLASQHLRAQQALMEATGATHAAAWCNLDGEIVVLREDVGRHNALDKVIGALARNKMDGRAGFALITSRASYELIEKCVRARIAVLAAVSGVTSLAIDVAERSQLCLLGYTRDNKTTIYTHAQRIQVYAKNEIDKK</sequence>
<evidence type="ECO:0000313" key="5">
    <source>
        <dbReference type="EMBL" id="WMW81325.1"/>
    </source>
</evidence>
<dbReference type="PANTHER" id="PTHR30592">
    <property type="entry name" value="FORMATE DEHYDROGENASE"/>
    <property type="match status" value="1"/>
</dbReference>
<dbReference type="EMBL" id="CP133720">
    <property type="protein sequence ID" value="WMW81325.1"/>
    <property type="molecule type" value="Genomic_DNA"/>
</dbReference>
<evidence type="ECO:0000256" key="4">
    <source>
        <dbReference type="SAM" id="MobiDB-lite"/>
    </source>
</evidence>
<feature type="active site" description="Cysteine persulfide intermediate" evidence="3">
    <location>
        <position position="129"/>
    </location>
</feature>
<dbReference type="Gene3D" id="3.40.140.10">
    <property type="entry name" value="Cytidine Deaminase, domain 2"/>
    <property type="match status" value="1"/>
</dbReference>
<dbReference type="PANTHER" id="PTHR30592:SF1">
    <property type="entry name" value="SULFUR CARRIER PROTEIN FDHD"/>
    <property type="match status" value="1"/>
</dbReference>
<evidence type="ECO:0000256" key="2">
    <source>
        <dbReference type="ARBA" id="ARBA00023150"/>
    </source>
</evidence>
<dbReference type="InterPro" id="IPR003786">
    <property type="entry name" value="FdhD"/>
</dbReference>
<keyword evidence="2 3" id="KW-0501">Molybdenum cofactor biosynthesis</keyword>
<evidence type="ECO:0000256" key="1">
    <source>
        <dbReference type="ARBA" id="ARBA00022490"/>
    </source>
</evidence>
<feature type="compositionally biased region" description="Basic and acidic residues" evidence="4">
    <location>
        <begin position="1"/>
        <end position="10"/>
    </location>
</feature>
<evidence type="ECO:0000313" key="6">
    <source>
        <dbReference type="Proteomes" id="UP001181355"/>
    </source>
</evidence>
<protein>
    <recommendedName>
        <fullName evidence="3">Sulfur carrier protein FdhD</fullName>
    </recommendedName>
</protein>